<dbReference type="InterPro" id="IPR005299">
    <property type="entry name" value="MeTrfase_7"/>
</dbReference>
<dbReference type="InterPro" id="IPR029063">
    <property type="entry name" value="SAM-dependent_MTases_sf"/>
</dbReference>
<keyword evidence="4" id="KW-1185">Reference proteome</keyword>
<evidence type="ECO:0000313" key="4">
    <source>
        <dbReference type="Proteomes" id="UP001055439"/>
    </source>
</evidence>
<dbReference type="GO" id="GO:0046872">
    <property type="term" value="F:metal ion binding"/>
    <property type="evidence" value="ECO:0007669"/>
    <property type="project" value="UniProtKB-KW"/>
</dbReference>
<dbReference type="PANTHER" id="PTHR31009">
    <property type="entry name" value="S-ADENOSYL-L-METHIONINE:CARBOXYL METHYLTRANSFERASE FAMILY PROTEIN"/>
    <property type="match status" value="1"/>
</dbReference>
<dbReference type="OrthoDB" id="638608at2759"/>
<keyword evidence="3" id="KW-0489">Methyltransferase</keyword>
<dbReference type="AlphaFoldDB" id="A0A9E7KQL1"/>
<evidence type="ECO:0000256" key="1">
    <source>
        <dbReference type="ARBA" id="ARBA00022723"/>
    </source>
</evidence>
<proteinExistence type="predicted"/>
<dbReference type="EMBL" id="CP097510">
    <property type="protein sequence ID" value="URE30158.1"/>
    <property type="molecule type" value="Genomic_DNA"/>
</dbReference>
<accession>A0A9E7KQL1</accession>
<sequence length="412" mass="46864">MTDMGMKVEQVLHMVGGAGETSYATNSRLQEKTMYRTKPILDNAIEEMYRTLLPERLVVADLGCSSGPNTFLVVSEVLGVVGELRRRLEQKPPEIQFFLNDLPGNDFNNVFRSLERYGKKIEEEKGELLVPYYVVGVPGSFYGRLFPCRSVHFFHSSYCLMWLSQVPQGLESDRGVPLNKGNIYITETSPPQVVEAYQEQHRRDFSSFLKSRYAELSVGGGMVLTFLGRKKQHPALGDLSLLWGLLAEALNSMASEGVIAEVKVDGFNLPFYGPSMQEVKSVIHDEGLFDLDQAQTLEANWDPFDDSEDDLAFDNVANGKNVARYIRAVIEPLIAHQFGDAMLDELFLRYADNRRWRINMLGSSKDRKVKEREHHTLVVFMKEEKLVTFDLPFYSPSMEEEVKAVIHKKRSL</sequence>
<dbReference type="GO" id="GO:0032259">
    <property type="term" value="P:methylation"/>
    <property type="evidence" value="ECO:0007669"/>
    <property type="project" value="UniProtKB-KW"/>
</dbReference>
<evidence type="ECO:0000313" key="3">
    <source>
        <dbReference type="EMBL" id="URE30158.1"/>
    </source>
</evidence>
<dbReference type="Gene3D" id="1.10.1200.270">
    <property type="entry name" value="Methyltransferase, alpha-helical capping domain"/>
    <property type="match status" value="1"/>
</dbReference>
<protein>
    <submittedName>
        <fullName evidence="3">Carboxyl methyltransferase</fullName>
    </submittedName>
</protein>
<dbReference type="Gene3D" id="3.40.50.150">
    <property type="entry name" value="Vaccinia Virus protein VP39"/>
    <property type="match status" value="1"/>
</dbReference>
<reference evidence="3" key="1">
    <citation type="submission" date="2022-05" db="EMBL/GenBank/DDBJ databases">
        <title>The Musa troglodytarum L. genome provides insights into the mechanism of non-climacteric behaviour and enrichment of carotenoids.</title>
        <authorList>
            <person name="Wang J."/>
        </authorList>
    </citation>
    <scope>NUCLEOTIDE SEQUENCE</scope>
    <source>
        <tissue evidence="3">Leaf</tissue>
    </source>
</reference>
<evidence type="ECO:0000256" key="2">
    <source>
        <dbReference type="ARBA" id="ARBA00022842"/>
    </source>
</evidence>
<gene>
    <name evidence="3" type="ORF">MUK42_18765</name>
</gene>
<dbReference type="Proteomes" id="UP001055439">
    <property type="component" value="Chromosome 8"/>
</dbReference>
<keyword evidence="1" id="KW-0479">Metal-binding</keyword>
<name>A0A9E7KQL1_9LILI</name>
<dbReference type="Pfam" id="PF03492">
    <property type="entry name" value="Methyltransf_7"/>
    <property type="match status" value="1"/>
</dbReference>
<dbReference type="SUPFAM" id="SSF53335">
    <property type="entry name" value="S-adenosyl-L-methionine-dependent methyltransferases"/>
    <property type="match status" value="1"/>
</dbReference>
<dbReference type="GO" id="GO:0008168">
    <property type="term" value="F:methyltransferase activity"/>
    <property type="evidence" value="ECO:0007669"/>
    <property type="project" value="UniProtKB-KW"/>
</dbReference>
<dbReference type="InterPro" id="IPR042086">
    <property type="entry name" value="MeTrfase_capping"/>
</dbReference>
<keyword evidence="3" id="KW-0808">Transferase</keyword>
<organism evidence="3 4">
    <name type="scientific">Musa troglodytarum</name>
    <name type="common">fe'i banana</name>
    <dbReference type="NCBI Taxonomy" id="320322"/>
    <lineage>
        <taxon>Eukaryota</taxon>
        <taxon>Viridiplantae</taxon>
        <taxon>Streptophyta</taxon>
        <taxon>Embryophyta</taxon>
        <taxon>Tracheophyta</taxon>
        <taxon>Spermatophyta</taxon>
        <taxon>Magnoliopsida</taxon>
        <taxon>Liliopsida</taxon>
        <taxon>Zingiberales</taxon>
        <taxon>Musaceae</taxon>
        <taxon>Musa</taxon>
    </lineage>
</organism>
<keyword evidence="2" id="KW-0460">Magnesium</keyword>